<dbReference type="Proteomes" id="UP000650994">
    <property type="component" value="Unassembled WGS sequence"/>
</dbReference>
<feature type="coiled-coil region" evidence="1">
    <location>
        <begin position="41"/>
        <end position="89"/>
    </location>
</feature>
<evidence type="ECO:0000256" key="1">
    <source>
        <dbReference type="SAM" id="Coils"/>
    </source>
</evidence>
<dbReference type="EMBL" id="FRBH01000005">
    <property type="protein sequence ID" value="SHL02943.1"/>
    <property type="molecule type" value="Genomic_DNA"/>
</dbReference>
<organism evidence="3 4">
    <name type="scientific">Chishuiella changwenlii</name>
    <dbReference type="NCBI Taxonomy" id="1434701"/>
    <lineage>
        <taxon>Bacteria</taxon>
        <taxon>Pseudomonadati</taxon>
        <taxon>Bacteroidota</taxon>
        <taxon>Flavobacteriia</taxon>
        <taxon>Flavobacteriales</taxon>
        <taxon>Weeksellaceae</taxon>
        <taxon>Chishuiella</taxon>
    </lineage>
</organism>
<keyword evidence="5" id="KW-1185">Reference proteome</keyword>
<dbReference type="OrthoDB" id="1454575at2"/>
<protein>
    <submittedName>
        <fullName evidence="3">Uncharacterized protein</fullName>
    </submittedName>
</protein>
<reference evidence="3" key="2">
    <citation type="submission" date="2016-11" db="EMBL/GenBank/DDBJ databases">
        <authorList>
            <person name="Jaros S."/>
            <person name="Januszkiewicz K."/>
            <person name="Wedrychowicz H."/>
        </authorList>
    </citation>
    <scope>NUCLEOTIDE SEQUENCE [LARGE SCALE GENOMIC DNA]</scope>
    <source>
        <strain evidence="3">DSM 27989</strain>
    </source>
</reference>
<reference evidence="5" key="4">
    <citation type="journal article" date="2019" name="Int. J. Syst. Evol. Microbiol.">
        <title>The Global Catalogue of Microorganisms (GCM) 10K type strain sequencing project: providing services to taxonomists for standard genome sequencing and annotation.</title>
        <authorList>
            <consortium name="The Broad Institute Genomics Platform"/>
            <consortium name="The Broad Institute Genome Sequencing Center for Infectious Disease"/>
            <person name="Wu L."/>
            <person name="Ma J."/>
        </authorList>
    </citation>
    <scope>NUCLEOTIDE SEQUENCE [LARGE SCALE GENOMIC DNA]</scope>
    <source>
        <strain evidence="5">CGMCC 1.12707</strain>
    </source>
</reference>
<reference evidence="2" key="5">
    <citation type="submission" date="2024-05" db="EMBL/GenBank/DDBJ databases">
        <authorList>
            <person name="Sun Q."/>
            <person name="Zhou Y."/>
        </authorList>
    </citation>
    <scope>NUCLEOTIDE SEQUENCE</scope>
    <source>
        <strain evidence="2">CGMCC 1.12707</strain>
    </source>
</reference>
<evidence type="ECO:0000313" key="4">
    <source>
        <dbReference type="Proteomes" id="UP000184120"/>
    </source>
</evidence>
<dbReference type="EMBL" id="BMFL01000011">
    <property type="protein sequence ID" value="GGF00286.1"/>
    <property type="molecule type" value="Genomic_DNA"/>
</dbReference>
<name>A0A1M6XAI9_9FLAO</name>
<evidence type="ECO:0000313" key="5">
    <source>
        <dbReference type="Proteomes" id="UP000650994"/>
    </source>
</evidence>
<proteinExistence type="predicted"/>
<reference evidence="2" key="1">
    <citation type="journal article" date="2014" name="Int. J. Syst. Evol. Microbiol.">
        <title>Complete genome of a new Firmicutes species belonging to the dominant human colonic microbiota ('Ruminococcus bicirculans') reveals two chromosomes and a selective capacity to utilize plant glucans.</title>
        <authorList>
            <consortium name="NISC Comparative Sequencing Program"/>
            <person name="Wegmann U."/>
            <person name="Louis P."/>
            <person name="Goesmann A."/>
            <person name="Henrissat B."/>
            <person name="Duncan S.H."/>
            <person name="Flint H.J."/>
        </authorList>
    </citation>
    <scope>NUCLEOTIDE SEQUENCE</scope>
    <source>
        <strain evidence="2">CGMCC 1.12707</strain>
    </source>
</reference>
<evidence type="ECO:0000313" key="3">
    <source>
        <dbReference type="EMBL" id="SHL02943.1"/>
    </source>
</evidence>
<sequence>MEYTEEMDMPTPCAHCGEIFDLNDGYGSDKWYKNIVICEKCHELEQEEIEEDENREELNIEVSNALFSLDEKENIKDILSKENQELILKIAENIKKVK</sequence>
<accession>A0A1M6XAI9</accession>
<evidence type="ECO:0000313" key="2">
    <source>
        <dbReference type="EMBL" id="GGF00286.1"/>
    </source>
</evidence>
<gene>
    <name evidence="2" type="ORF">GCM10010984_17310</name>
    <name evidence="3" type="ORF">SAMN05443634_105178</name>
</gene>
<keyword evidence="1" id="KW-0175">Coiled coil</keyword>
<dbReference type="Proteomes" id="UP000184120">
    <property type="component" value="Unassembled WGS sequence"/>
</dbReference>
<reference evidence="4" key="3">
    <citation type="submission" date="2016-11" db="EMBL/GenBank/DDBJ databases">
        <authorList>
            <person name="Varghese N."/>
            <person name="Submissions S."/>
        </authorList>
    </citation>
    <scope>NUCLEOTIDE SEQUENCE [LARGE SCALE GENOMIC DNA]</scope>
    <source>
        <strain evidence="4">DSM 27989</strain>
    </source>
</reference>
<dbReference type="RefSeq" id="WP_072931223.1">
    <property type="nucleotide sequence ID" value="NZ_BMFL01000011.1"/>
</dbReference>
<dbReference type="STRING" id="1434701.SAMN05443634_105178"/>
<dbReference type="AlphaFoldDB" id="A0A1M6XAI9"/>